<evidence type="ECO:0000313" key="2">
    <source>
        <dbReference type="EMBL" id="GAA3606176.1"/>
    </source>
</evidence>
<feature type="compositionally biased region" description="Polar residues" evidence="1">
    <location>
        <begin position="118"/>
        <end position="135"/>
    </location>
</feature>
<keyword evidence="3" id="KW-1185">Reference proteome</keyword>
<feature type="region of interest" description="Disordered" evidence="1">
    <location>
        <begin position="97"/>
        <end position="135"/>
    </location>
</feature>
<gene>
    <name evidence="2" type="ORF">GCM10022419_108790</name>
</gene>
<comment type="caution">
    <text evidence="2">The sequence shown here is derived from an EMBL/GenBank/DDBJ whole genome shotgun (WGS) entry which is preliminary data.</text>
</comment>
<reference evidence="3" key="1">
    <citation type="journal article" date="2019" name="Int. J. Syst. Evol. Microbiol.">
        <title>The Global Catalogue of Microorganisms (GCM) 10K type strain sequencing project: providing services to taxonomists for standard genome sequencing and annotation.</title>
        <authorList>
            <consortium name="The Broad Institute Genomics Platform"/>
            <consortium name="The Broad Institute Genome Sequencing Center for Infectious Disease"/>
            <person name="Wu L."/>
            <person name="Ma J."/>
        </authorList>
    </citation>
    <scope>NUCLEOTIDE SEQUENCE [LARGE SCALE GENOMIC DNA]</scope>
    <source>
        <strain evidence="3">JCM 17326</strain>
    </source>
</reference>
<evidence type="ECO:0000256" key="1">
    <source>
        <dbReference type="SAM" id="MobiDB-lite"/>
    </source>
</evidence>
<name>A0ABP6ZDK5_9ACTN</name>
<feature type="compositionally biased region" description="Low complexity" evidence="1">
    <location>
        <begin position="43"/>
        <end position="54"/>
    </location>
</feature>
<feature type="region of interest" description="Disordered" evidence="1">
    <location>
        <begin position="43"/>
        <end position="83"/>
    </location>
</feature>
<dbReference type="EMBL" id="BAABDQ010000041">
    <property type="protein sequence ID" value="GAA3606176.1"/>
    <property type="molecule type" value="Genomic_DNA"/>
</dbReference>
<proteinExistence type="predicted"/>
<protein>
    <submittedName>
        <fullName evidence="2">Uncharacterized protein</fullName>
    </submittedName>
</protein>
<accession>A0ABP6ZDK5</accession>
<dbReference type="Proteomes" id="UP001500630">
    <property type="component" value="Unassembled WGS sequence"/>
</dbReference>
<sequence>MARYMPHNDRSIEVYLDGAHLCTAHPADQQGAYRVHARAEAAASGAGRPSGLASCWPRSPEPDGIAGHHAGTRSAGAGDHAGDGRGQLVVALVTRTRRKESSAELSATRGRHSLTFHHPSTGTSDQPWLSFPSQGNCAARAPSSMEALEMPRHIELLRLTSVKTPAG</sequence>
<evidence type="ECO:0000313" key="3">
    <source>
        <dbReference type="Proteomes" id="UP001500630"/>
    </source>
</evidence>
<organism evidence="2 3">
    <name type="scientific">Nonomuraea rosea</name>
    <dbReference type="NCBI Taxonomy" id="638574"/>
    <lineage>
        <taxon>Bacteria</taxon>
        <taxon>Bacillati</taxon>
        <taxon>Actinomycetota</taxon>
        <taxon>Actinomycetes</taxon>
        <taxon>Streptosporangiales</taxon>
        <taxon>Streptosporangiaceae</taxon>
        <taxon>Nonomuraea</taxon>
    </lineage>
</organism>